<feature type="compositionally biased region" description="Low complexity" evidence="1">
    <location>
        <begin position="282"/>
        <end position="303"/>
    </location>
</feature>
<feature type="compositionally biased region" description="Basic residues" evidence="1">
    <location>
        <begin position="261"/>
        <end position="271"/>
    </location>
</feature>
<dbReference type="GeneID" id="105011849"/>
<dbReference type="Proteomes" id="UP000265140">
    <property type="component" value="Chromosome 8"/>
</dbReference>
<feature type="region of interest" description="Disordered" evidence="1">
    <location>
        <begin position="260"/>
        <end position="354"/>
    </location>
</feature>
<sequence length="688" mass="77689">MDDLLKKSQKNANIYRDTLERIILKFSSLHDNETEVNLENMTTHEVSKHMARSELEMLKLESSKSDAELSLGDISEIVKPQDTTADFRMDVSYHQDDSINDPSDVGSVDGTAVTAHSEENVHCVNSTKLIVGSSLWWTPEEQDEELERSLCSQRSILPELYPRMLSQIREAWRRQHVSDVAVGVLRRYNKLRRFSSKKQENRTFNRSLTPALRKSVLNCSQPSILQTSWNHTLNQSAASQNASLLQTKVKLQECPVERLSLTKKNHSRNRQPPRPVQVIDFSHSPSADSSPASSPLSTAPSSPQESPKVEGDHLNQTFTVSIPSSPSSTTHVFSPVRSERPSMAGGFTSPPQRKGLSTIFRQRVFPAGRSGETDDVFSSTEMSVYKAAHSPHRARQPSSGGQWAAYPNANMPRSPKLGIARSHERNMSTVPRSSPSSMWKPHLSPRKRSLSSHSPSQLIHNVSPSSLQERTLPDPKRWLSYSLDSVSPSIHLRQHSKQIDKDFKKLYHKFVCQAKSCPSCCVCERLSESSRSSSFLSLSALALSPHHSAMRKRRREVNWVQSPESKRFRESDCVYSPGSQRQRREMLRAHNHFDHRWSSTVLSSIQRNVSHSSMPTLIQSDYSPQHRSSGSMVRKATGCTSGLNIDQHSPAWREKYNRFVGIQGKSPVKTECQSGCSPRFSRRQLMYK</sequence>
<dbReference type="AlphaFoldDB" id="A0AAY5KL49"/>
<evidence type="ECO:0008006" key="4">
    <source>
        <dbReference type="Google" id="ProtNLM"/>
    </source>
</evidence>
<dbReference type="GeneTree" id="ENSGT00670000099343"/>
<evidence type="ECO:0000313" key="3">
    <source>
        <dbReference type="Proteomes" id="UP000265140"/>
    </source>
</evidence>
<feature type="compositionally biased region" description="Polar residues" evidence="1">
    <location>
        <begin position="451"/>
        <end position="469"/>
    </location>
</feature>
<feature type="region of interest" description="Disordered" evidence="1">
    <location>
        <begin position="390"/>
        <end position="471"/>
    </location>
</feature>
<reference evidence="2" key="3">
    <citation type="submission" date="2025-09" db="UniProtKB">
        <authorList>
            <consortium name="Ensembl"/>
        </authorList>
    </citation>
    <scope>IDENTIFICATION</scope>
</reference>
<dbReference type="Ensembl" id="ENSELUT00000109949.1">
    <property type="protein sequence ID" value="ENSELUP00000089634.1"/>
    <property type="gene ID" value="ENSELUG00000004031.3"/>
</dbReference>
<reference evidence="2 3" key="1">
    <citation type="submission" date="2020-02" db="EMBL/GenBank/DDBJ databases">
        <title>Esox lucius (northern pike) genome, fEsoLuc1, primary haplotype.</title>
        <authorList>
            <person name="Myers G."/>
            <person name="Karagic N."/>
            <person name="Meyer A."/>
            <person name="Pippel M."/>
            <person name="Reichard M."/>
            <person name="Winkler S."/>
            <person name="Tracey A."/>
            <person name="Sims Y."/>
            <person name="Howe K."/>
            <person name="Rhie A."/>
            <person name="Formenti G."/>
            <person name="Durbin R."/>
            <person name="Fedrigo O."/>
            <person name="Jarvis E.D."/>
        </authorList>
    </citation>
    <scope>NUCLEOTIDE SEQUENCE [LARGE SCALE GENOMIC DNA]</scope>
</reference>
<accession>A0AAY5KL49</accession>
<evidence type="ECO:0000256" key="1">
    <source>
        <dbReference type="SAM" id="MobiDB-lite"/>
    </source>
</evidence>
<dbReference type="RefSeq" id="XP_010870565.2">
    <property type="nucleotide sequence ID" value="XM_010872263.3"/>
</dbReference>
<feature type="compositionally biased region" description="Low complexity" evidence="1">
    <location>
        <begin position="321"/>
        <end position="330"/>
    </location>
</feature>
<organism evidence="2 3">
    <name type="scientific">Esox lucius</name>
    <name type="common">Northern pike</name>
    <dbReference type="NCBI Taxonomy" id="8010"/>
    <lineage>
        <taxon>Eukaryota</taxon>
        <taxon>Metazoa</taxon>
        <taxon>Chordata</taxon>
        <taxon>Craniata</taxon>
        <taxon>Vertebrata</taxon>
        <taxon>Euteleostomi</taxon>
        <taxon>Actinopterygii</taxon>
        <taxon>Neopterygii</taxon>
        <taxon>Teleostei</taxon>
        <taxon>Protacanthopterygii</taxon>
        <taxon>Esociformes</taxon>
        <taxon>Esocidae</taxon>
        <taxon>Esox</taxon>
    </lineage>
</organism>
<dbReference type="KEGG" id="els:105011849"/>
<protein>
    <recommendedName>
        <fullName evidence="4">PEHE domain-containing protein</fullName>
    </recommendedName>
</protein>
<name>A0AAY5KL49_ESOLU</name>
<evidence type="ECO:0000313" key="2">
    <source>
        <dbReference type="Ensembl" id="ENSELUP00000089634.1"/>
    </source>
</evidence>
<reference evidence="2" key="2">
    <citation type="submission" date="2025-08" db="UniProtKB">
        <authorList>
            <consortium name="Ensembl"/>
        </authorList>
    </citation>
    <scope>IDENTIFICATION</scope>
</reference>
<proteinExistence type="predicted"/>
<feature type="compositionally biased region" description="Polar residues" evidence="1">
    <location>
        <begin position="427"/>
        <end position="437"/>
    </location>
</feature>
<keyword evidence="3" id="KW-1185">Reference proteome</keyword>